<proteinExistence type="inferred from homology"/>
<dbReference type="Gene3D" id="6.10.330.20">
    <property type="match status" value="1"/>
</dbReference>
<evidence type="ECO:0000256" key="8">
    <source>
        <dbReference type="SAM" id="MobiDB-lite"/>
    </source>
</evidence>
<keyword evidence="3 9" id="KW-0689">Ribosomal protein</keyword>
<dbReference type="InterPro" id="IPR038340">
    <property type="entry name" value="MRP-L47_sf"/>
</dbReference>
<dbReference type="Pfam" id="PF06984">
    <property type="entry name" value="MRP-L47"/>
    <property type="match status" value="1"/>
</dbReference>
<evidence type="ECO:0000256" key="2">
    <source>
        <dbReference type="ARBA" id="ARBA00009254"/>
    </source>
</evidence>
<evidence type="ECO:0000256" key="6">
    <source>
        <dbReference type="ARBA" id="ARBA00035289"/>
    </source>
</evidence>
<dbReference type="PANTHER" id="PTHR21183">
    <property type="entry name" value="RIBOSOMAL PROTEIN L47, MITOCHONDRIAL-RELATED"/>
    <property type="match status" value="1"/>
</dbReference>
<protein>
    <recommendedName>
        <fullName evidence="6">Large ribosomal subunit protein uL29m</fullName>
    </recommendedName>
    <alternativeName>
        <fullName evidence="7">54S ribosomal protein L4, mitochondrial</fullName>
    </alternativeName>
</protein>
<evidence type="ECO:0000313" key="9">
    <source>
        <dbReference type="EMBL" id="KAJ9669665.1"/>
    </source>
</evidence>
<dbReference type="InterPro" id="IPR010729">
    <property type="entry name" value="Ribosomal_uL29_mit"/>
</dbReference>
<evidence type="ECO:0000256" key="5">
    <source>
        <dbReference type="ARBA" id="ARBA00023274"/>
    </source>
</evidence>
<keyword evidence="10" id="KW-1185">Reference proteome</keyword>
<comment type="caution">
    <text evidence="9">The sequence shown here is derived from an EMBL/GenBank/DDBJ whole genome shotgun (WGS) entry which is preliminary data.</text>
</comment>
<evidence type="ECO:0000256" key="4">
    <source>
        <dbReference type="ARBA" id="ARBA00023128"/>
    </source>
</evidence>
<evidence type="ECO:0000256" key="7">
    <source>
        <dbReference type="ARBA" id="ARBA00035399"/>
    </source>
</evidence>
<dbReference type="Proteomes" id="UP001172684">
    <property type="component" value="Unassembled WGS sequence"/>
</dbReference>
<feature type="compositionally biased region" description="Acidic residues" evidence="8">
    <location>
        <begin position="230"/>
        <end position="239"/>
    </location>
</feature>
<dbReference type="GO" id="GO:0005840">
    <property type="term" value="C:ribosome"/>
    <property type="evidence" value="ECO:0007669"/>
    <property type="project" value="UniProtKB-KW"/>
</dbReference>
<evidence type="ECO:0000256" key="1">
    <source>
        <dbReference type="ARBA" id="ARBA00004173"/>
    </source>
</evidence>
<feature type="compositionally biased region" description="Low complexity" evidence="8">
    <location>
        <begin position="271"/>
        <end position="282"/>
    </location>
</feature>
<evidence type="ECO:0000256" key="3">
    <source>
        <dbReference type="ARBA" id="ARBA00022980"/>
    </source>
</evidence>
<evidence type="ECO:0000313" key="10">
    <source>
        <dbReference type="Proteomes" id="UP001172684"/>
    </source>
</evidence>
<comment type="similarity">
    <text evidence="2">Belongs to the universal ribosomal protein uL29 family.</text>
</comment>
<reference evidence="9" key="1">
    <citation type="submission" date="2022-10" db="EMBL/GenBank/DDBJ databases">
        <title>Culturing micro-colonial fungi from biological soil crusts in the Mojave desert and describing Neophaeococcomyces mojavensis, and introducing the new genera and species Taxawa tesnikishii.</title>
        <authorList>
            <person name="Kurbessoian T."/>
            <person name="Stajich J.E."/>
        </authorList>
    </citation>
    <scope>NUCLEOTIDE SEQUENCE</scope>
    <source>
        <strain evidence="9">TK_1</strain>
    </source>
</reference>
<feature type="compositionally biased region" description="Basic and acidic residues" evidence="8">
    <location>
        <begin position="248"/>
        <end position="261"/>
    </location>
</feature>
<comment type="subcellular location">
    <subcellularLocation>
        <location evidence="1">Mitochondrion</location>
    </subcellularLocation>
</comment>
<dbReference type="PANTHER" id="PTHR21183:SF18">
    <property type="entry name" value="LARGE RIBOSOMAL SUBUNIT PROTEIN UL29M"/>
    <property type="match status" value="1"/>
</dbReference>
<keyword evidence="5" id="KW-0687">Ribonucleoprotein</keyword>
<keyword evidence="4" id="KW-0496">Mitochondrion</keyword>
<feature type="region of interest" description="Disordered" evidence="8">
    <location>
        <begin position="211"/>
        <end position="282"/>
    </location>
</feature>
<organism evidence="9 10">
    <name type="scientific">Coniosporium apollinis</name>
    <dbReference type="NCBI Taxonomy" id="61459"/>
    <lineage>
        <taxon>Eukaryota</taxon>
        <taxon>Fungi</taxon>
        <taxon>Dikarya</taxon>
        <taxon>Ascomycota</taxon>
        <taxon>Pezizomycotina</taxon>
        <taxon>Dothideomycetes</taxon>
        <taxon>Dothideomycetes incertae sedis</taxon>
        <taxon>Coniosporium</taxon>
    </lineage>
</organism>
<accession>A0ABQ9P578</accession>
<dbReference type="EMBL" id="JAPDRL010000001">
    <property type="protein sequence ID" value="KAJ9669665.1"/>
    <property type="molecule type" value="Genomic_DNA"/>
</dbReference>
<name>A0ABQ9P578_9PEZI</name>
<sequence>MSTPCLARRLCPRYCLQTAEPLFGFLAPSVLPKRVHSTPCISRFSTSQNQSYPRRDRNADRGVSAVRRTGLRPRQTLSVKKLDLPTPVLDPSKRSKVQVDEDHGLWQFFGTERRAMALPEEVGAHGRAWTVEELRHKGWDDLHALWWVCVKERNRIKTQTYELLRLEAGYGEYEAEERDKTIRDTQRAIKAVLTERWYAWEDARRLAVDDPEVNLDPNEGPAYTPTVGYSEDELAEGGVEDNAAPPERGVKHASADGDSARPGELPRGTTPAQDAPRAAPAA</sequence>
<gene>
    <name evidence="9" type="primary">MRPL4</name>
    <name evidence="9" type="ORF">H2201_000049</name>
</gene>